<evidence type="ECO:0000256" key="1">
    <source>
        <dbReference type="SAM" id="Phobius"/>
    </source>
</evidence>
<keyword evidence="3" id="KW-1185">Reference proteome</keyword>
<protein>
    <recommendedName>
        <fullName evidence="4">Lycopene cyclase domain-containing protein</fullName>
    </recommendedName>
</protein>
<proteinExistence type="predicted"/>
<reference evidence="3" key="1">
    <citation type="submission" date="2017-01" db="EMBL/GenBank/DDBJ databases">
        <authorList>
            <person name="Varghese N."/>
            <person name="Submissions S."/>
        </authorList>
    </citation>
    <scope>NUCLEOTIDE SEQUENCE [LARGE SCALE GENOMIC DNA]</scope>
    <source>
        <strain evidence="3">MNA4</strain>
    </source>
</reference>
<dbReference type="EMBL" id="FTPL01000001">
    <property type="protein sequence ID" value="SIT74210.1"/>
    <property type="molecule type" value="Genomic_DNA"/>
</dbReference>
<accession>A0A1U7PNR9</accession>
<feature type="transmembrane region" description="Helical" evidence="1">
    <location>
        <begin position="6"/>
        <end position="21"/>
    </location>
</feature>
<evidence type="ECO:0008006" key="4">
    <source>
        <dbReference type="Google" id="ProtNLM"/>
    </source>
</evidence>
<keyword evidence="1" id="KW-0472">Membrane</keyword>
<dbReference type="AlphaFoldDB" id="A0A1U7PNR9"/>
<feature type="transmembrane region" description="Helical" evidence="1">
    <location>
        <begin position="67"/>
        <end position="85"/>
    </location>
</feature>
<evidence type="ECO:0000313" key="2">
    <source>
        <dbReference type="EMBL" id="SIT74210.1"/>
    </source>
</evidence>
<keyword evidence="1" id="KW-1133">Transmembrane helix</keyword>
<dbReference type="RefSeq" id="WP_144264295.1">
    <property type="nucleotide sequence ID" value="NZ_FTPL01000001.1"/>
</dbReference>
<name>A0A1U7PNR9_9BACI</name>
<gene>
    <name evidence="2" type="ORF">SAMN05428946_1058</name>
</gene>
<dbReference type="Proteomes" id="UP000187550">
    <property type="component" value="Unassembled WGS sequence"/>
</dbReference>
<organism evidence="2 3">
    <name type="scientific">Edaphobacillus lindanitolerans</name>
    <dbReference type="NCBI Taxonomy" id="550447"/>
    <lineage>
        <taxon>Bacteria</taxon>
        <taxon>Bacillati</taxon>
        <taxon>Bacillota</taxon>
        <taxon>Bacilli</taxon>
        <taxon>Bacillales</taxon>
        <taxon>Bacillaceae</taxon>
        <taxon>Edaphobacillus</taxon>
    </lineage>
</organism>
<feature type="transmembrane region" description="Helical" evidence="1">
    <location>
        <begin position="28"/>
        <end position="47"/>
    </location>
</feature>
<dbReference type="OrthoDB" id="2437417at2"/>
<sequence length="102" mass="11755">MGISEVLITALVYGVLFLYVYRFRFGRLAAIVLYVLVGVATVEIFQSEQWHVNAHSGLPPVSYRTEMILTLTGITAYTVFLLWMGRKMMDRKQKSEKHVDIR</sequence>
<evidence type="ECO:0000313" key="3">
    <source>
        <dbReference type="Proteomes" id="UP000187550"/>
    </source>
</evidence>
<keyword evidence="1" id="KW-0812">Transmembrane</keyword>